<dbReference type="WBParaSite" id="ALUE_0000006401-mRNA-1">
    <property type="protein sequence ID" value="ALUE_0000006401-mRNA-1"/>
    <property type="gene ID" value="ALUE_0000006401"/>
</dbReference>
<dbReference type="GO" id="GO:0004867">
    <property type="term" value="F:serine-type endopeptidase inhibitor activity"/>
    <property type="evidence" value="ECO:0007669"/>
    <property type="project" value="InterPro"/>
</dbReference>
<keyword evidence="3" id="KW-1185">Reference proteome</keyword>
<dbReference type="Gene3D" id="3.30.497.10">
    <property type="entry name" value="Antithrombin, subunit I, domain 2"/>
    <property type="match status" value="2"/>
</dbReference>
<dbReference type="Pfam" id="PF00079">
    <property type="entry name" value="Serpin"/>
    <property type="match status" value="1"/>
</dbReference>
<evidence type="ECO:0000313" key="3">
    <source>
        <dbReference type="Proteomes" id="UP000036681"/>
    </source>
</evidence>
<proteinExistence type="inferred from homology"/>
<dbReference type="InterPro" id="IPR023796">
    <property type="entry name" value="Serpin_dom"/>
</dbReference>
<dbReference type="InterPro" id="IPR042178">
    <property type="entry name" value="Serpin_sf_1"/>
</dbReference>
<comment type="similarity">
    <text evidence="1">Belongs to the serpin family.</text>
</comment>
<dbReference type="GO" id="GO:0005615">
    <property type="term" value="C:extracellular space"/>
    <property type="evidence" value="ECO:0007669"/>
    <property type="project" value="InterPro"/>
</dbReference>
<evidence type="ECO:0000259" key="2">
    <source>
        <dbReference type="Pfam" id="PF00079"/>
    </source>
</evidence>
<protein>
    <submittedName>
        <fullName evidence="4">SERPIN domain-containing protein</fullName>
    </submittedName>
</protein>
<dbReference type="SUPFAM" id="SSF56574">
    <property type="entry name" value="Serpins"/>
    <property type="match status" value="1"/>
</dbReference>
<evidence type="ECO:0000256" key="1">
    <source>
        <dbReference type="ARBA" id="ARBA00009500"/>
    </source>
</evidence>
<feature type="domain" description="Serpin" evidence="2">
    <location>
        <begin position="53"/>
        <end position="134"/>
    </location>
</feature>
<dbReference type="AlphaFoldDB" id="A0A0M3HEX5"/>
<dbReference type="Proteomes" id="UP000036681">
    <property type="component" value="Unplaced"/>
</dbReference>
<accession>A0A0M3HEX5</accession>
<name>A0A0M3HEX5_ASCLU</name>
<dbReference type="InterPro" id="IPR036186">
    <property type="entry name" value="Serpin_sf"/>
</dbReference>
<sequence length="135" mass="15103">MRLDIAQANFALGLLRKSDANDGAHKSAIVSPFSVAIAVGMTYAGEKGDAHKQKGLNLKEAYLDIIRSVYGGLLEQVDFSQAVAVARINWYIFNEEINEWVERQTNSKIKNFVKAKMFDESTRVMLVNAIYFKGI</sequence>
<dbReference type="InterPro" id="IPR000215">
    <property type="entry name" value="Serpin_fam"/>
</dbReference>
<organism evidence="3 4">
    <name type="scientific">Ascaris lumbricoides</name>
    <name type="common">Giant roundworm</name>
    <dbReference type="NCBI Taxonomy" id="6252"/>
    <lineage>
        <taxon>Eukaryota</taxon>
        <taxon>Metazoa</taxon>
        <taxon>Ecdysozoa</taxon>
        <taxon>Nematoda</taxon>
        <taxon>Chromadorea</taxon>
        <taxon>Rhabditida</taxon>
        <taxon>Spirurina</taxon>
        <taxon>Ascaridomorpha</taxon>
        <taxon>Ascaridoidea</taxon>
        <taxon>Ascarididae</taxon>
        <taxon>Ascaris</taxon>
    </lineage>
</organism>
<dbReference type="PANTHER" id="PTHR11461">
    <property type="entry name" value="SERINE PROTEASE INHIBITOR, SERPIN"/>
    <property type="match status" value="1"/>
</dbReference>
<dbReference type="PANTHER" id="PTHR11461:SF211">
    <property type="entry name" value="GH10112P-RELATED"/>
    <property type="match status" value="1"/>
</dbReference>
<reference evidence="4" key="1">
    <citation type="submission" date="2017-02" db="UniProtKB">
        <authorList>
            <consortium name="WormBaseParasite"/>
        </authorList>
    </citation>
    <scope>IDENTIFICATION</scope>
</reference>
<evidence type="ECO:0000313" key="4">
    <source>
        <dbReference type="WBParaSite" id="ALUE_0000006401-mRNA-1"/>
    </source>
</evidence>